<feature type="transmembrane region" description="Helical" evidence="6">
    <location>
        <begin position="85"/>
        <end position="106"/>
    </location>
</feature>
<feature type="transmembrane region" description="Helical" evidence="6">
    <location>
        <begin position="118"/>
        <end position="140"/>
    </location>
</feature>
<evidence type="ECO:0000256" key="2">
    <source>
        <dbReference type="ARBA" id="ARBA00022475"/>
    </source>
</evidence>
<feature type="transmembrane region" description="Helical" evidence="6">
    <location>
        <begin position="329"/>
        <end position="351"/>
    </location>
</feature>
<comment type="caution">
    <text evidence="7">The sequence shown here is derived from an EMBL/GenBank/DDBJ whole genome shotgun (WGS) entry which is preliminary data.</text>
</comment>
<dbReference type="CDD" id="cd13128">
    <property type="entry name" value="MATE_Wzx_like"/>
    <property type="match status" value="1"/>
</dbReference>
<sequence>MGLKTKVFKNTVFQIAGRSLTILISLLTTAVLTRTLGVETFGDYVFITSIVLLFVGLTDFGTITIGVREASVSLEKKEKIFGSVLSLRIIISLFIFIAFNLLIYFLPQFAGLREPSLIASFVILFLILRTTMQAVLQVFLRLDLASFLEVIASLLALLFIGSFLLLGIKINLFWLMIFWSVSALASGIAGLYYVKKLISFKLNFNKDDLFKIFKQASPLGVYLLVYAVYDRGIDNFFLKTFVNSEAVGFYGLAYKIHGNLIFGAAFLMNSLFPIISALKNDEERLKLIFKKAFSVLFFFGLLSLFLGTLFAPLIIRIISGAKFVLSVNILRILLFATFFSFLNHLNGYLLISLNEQKKLLVFSLFSLILNLVLNTIFIPRYSFWAAAAVTVLTEGLIFVLTSVYLKRKYQLTISGQELKNNLFLFLKKRKSFFDF</sequence>
<evidence type="ECO:0000313" key="7">
    <source>
        <dbReference type="EMBL" id="PIQ69718.1"/>
    </source>
</evidence>
<dbReference type="GO" id="GO:0005886">
    <property type="term" value="C:plasma membrane"/>
    <property type="evidence" value="ECO:0007669"/>
    <property type="project" value="UniProtKB-SubCell"/>
</dbReference>
<gene>
    <name evidence="7" type="ORF">COV89_04340</name>
</gene>
<keyword evidence="2" id="KW-1003">Cell membrane</keyword>
<keyword evidence="4 6" id="KW-1133">Transmembrane helix</keyword>
<dbReference type="PANTHER" id="PTHR30250:SF11">
    <property type="entry name" value="O-ANTIGEN TRANSPORTER-RELATED"/>
    <property type="match status" value="1"/>
</dbReference>
<evidence type="ECO:0000256" key="5">
    <source>
        <dbReference type="ARBA" id="ARBA00023136"/>
    </source>
</evidence>
<name>A0A2H0KEM9_9BACT</name>
<feature type="transmembrane region" description="Helical" evidence="6">
    <location>
        <begin position="249"/>
        <end position="272"/>
    </location>
</feature>
<protein>
    <submittedName>
        <fullName evidence="7">Uncharacterized protein</fullName>
    </submittedName>
</protein>
<dbReference type="Pfam" id="PF01943">
    <property type="entry name" value="Polysacc_synt"/>
    <property type="match status" value="1"/>
</dbReference>
<comment type="subcellular location">
    <subcellularLocation>
        <location evidence="1">Cell membrane</location>
        <topology evidence="1">Multi-pass membrane protein</topology>
    </subcellularLocation>
</comment>
<dbReference type="PANTHER" id="PTHR30250">
    <property type="entry name" value="PST FAMILY PREDICTED COLANIC ACID TRANSPORTER"/>
    <property type="match status" value="1"/>
</dbReference>
<evidence type="ECO:0000256" key="3">
    <source>
        <dbReference type="ARBA" id="ARBA00022692"/>
    </source>
</evidence>
<dbReference type="InterPro" id="IPR050833">
    <property type="entry name" value="Poly_Biosynth_Transport"/>
</dbReference>
<feature type="transmembrane region" description="Helical" evidence="6">
    <location>
        <begin position="172"/>
        <end position="192"/>
    </location>
</feature>
<evidence type="ECO:0000256" key="1">
    <source>
        <dbReference type="ARBA" id="ARBA00004651"/>
    </source>
</evidence>
<keyword evidence="3 6" id="KW-0812">Transmembrane</keyword>
<evidence type="ECO:0000256" key="4">
    <source>
        <dbReference type="ARBA" id="ARBA00022989"/>
    </source>
</evidence>
<feature type="transmembrane region" description="Helical" evidence="6">
    <location>
        <begin position="358"/>
        <end position="377"/>
    </location>
</feature>
<organism evidence="7 8">
    <name type="scientific">Candidatus Shapirobacteria bacterium CG11_big_fil_rev_8_21_14_0_20_40_12</name>
    <dbReference type="NCBI Taxonomy" id="1974889"/>
    <lineage>
        <taxon>Bacteria</taxon>
        <taxon>Candidatus Shapironibacteriota</taxon>
    </lineage>
</organism>
<evidence type="ECO:0000256" key="6">
    <source>
        <dbReference type="SAM" id="Phobius"/>
    </source>
</evidence>
<keyword evidence="5 6" id="KW-0472">Membrane</keyword>
<reference evidence="7 8" key="1">
    <citation type="submission" date="2017-09" db="EMBL/GenBank/DDBJ databases">
        <title>Depth-based differentiation of microbial function through sediment-hosted aquifers and enrichment of novel symbionts in the deep terrestrial subsurface.</title>
        <authorList>
            <person name="Probst A.J."/>
            <person name="Ladd B."/>
            <person name="Jarett J.K."/>
            <person name="Geller-Mcgrath D.E."/>
            <person name="Sieber C.M."/>
            <person name="Emerson J.B."/>
            <person name="Anantharaman K."/>
            <person name="Thomas B.C."/>
            <person name="Malmstrom R."/>
            <person name="Stieglmeier M."/>
            <person name="Klingl A."/>
            <person name="Woyke T."/>
            <person name="Ryan C.M."/>
            <person name="Banfield J.F."/>
        </authorList>
    </citation>
    <scope>NUCLEOTIDE SEQUENCE [LARGE SCALE GENOMIC DNA]</scope>
    <source>
        <strain evidence="7">CG11_big_fil_rev_8_21_14_0_20_40_12</strain>
    </source>
</reference>
<feature type="transmembrane region" description="Helical" evidence="6">
    <location>
        <begin position="44"/>
        <end position="65"/>
    </location>
</feature>
<feature type="transmembrane region" description="Helical" evidence="6">
    <location>
        <begin position="147"/>
        <end position="166"/>
    </location>
</feature>
<dbReference type="Proteomes" id="UP000231371">
    <property type="component" value="Unassembled WGS sequence"/>
</dbReference>
<feature type="transmembrane region" description="Helical" evidence="6">
    <location>
        <begin position="12"/>
        <end position="32"/>
    </location>
</feature>
<evidence type="ECO:0000313" key="8">
    <source>
        <dbReference type="Proteomes" id="UP000231371"/>
    </source>
</evidence>
<feature type="transmembrane region" description="Helical" evidence="6">
    <location>
        <begin position="212"/>
        <end position="229"/>
    </location>
</feature>
<accession>A0A2H0KEM9</accession>
<dbReference type="AlphaFoldDB" id="A0A2H0KEM9"/>
<feature type="transmembrane region" description="Helical" evidence="6">
    <location>
        <begin position="293"/>
        <end position="317"/>
    </location>
</feature>
<dbReference type="InterPro" id="IPR002797">
    <property type="entry name" value="Polysacc_synth"/>
</dbReference>
<feature type="transmembrane region" description="Helical" evidence="6">
    <location>
        <begin position="383"/>
        <end position="405"/>
    </location>
</feature>
<proteinExistence type="predicted"/>
<dbReference type="EMBL" id="PCVI01000066">
    <property type="protein sequence ID" value="PIQ69718.1"/>
    <property type="molecule type" value="Genomic_DNA"/>
</dbReference>